<evidence type="ECO:0000256" key="5">
    <source>
        <dbReference type="ARBA" id="ARBA00022989"/>
    </source>
</evidence>
<keyword evidence="4" id="KW-0812">Transmembrane</keyword>
<evidence type="ECO:0000313" key="10">
    <source>
        <dbReference type="EMBL" id="CEL98169.1"/>
    </source>
</evidence>
<keyword evidence="2" id="KW-0813">Transport</keyword>
<reference evidence="10 11" key="1">
    <citation type="submission" date="2014-11" db="EMBL/GenBank/DDBJ databases">
        <authorList>
            <person name="Zhu J."/>
            <person name="Qi W."/>
            <person name="Song R."/>
        </authorList>
    </citation>
    <scope>NUCLEOTIDE SEQUENCE [LARGE SCALE GENOMIC DNA]</scope>
</reference>
<dbReference type="OrthoDB" id="1368at2759"/>
<dbReference type="AlphaFoldDB" id="A0A0G4EMX8"/>
<keyword evidence="11" id="KW-1185">Reference proteome</keyword>
<organism evidence="10 11">
    <name type="scientific">Vitrella brassicaformis (strain CCMP3155)</name>
    <dbReference type="NCBI Taxonomy" id="1169540"/>
    <lineage>
        <taxon>Eukaryota</taxon>
        <taxon>Sar</taxon>
        <taxon>Alveolata</taxon>
        <taxon>Colpodellida</taxon>
        <taxon>Vitrellaceae</taxon>
        <taxon>Vitrella</taxon>
    </lineage>
</organism>
<keyword evidence="3" id="KW-1003">Cell membrane</keyword>
<evidence type="ECO:0000256" key="1">
    <source>
        <dbReference type="ARBA" id="ARBA00004651"/>
    </source>
</evidence>
<feature type="chain" id="PRO_5005187893" evidence="9">
    <location>
        <begin position="21"/>
        <end position="542"/>
    </location>
</feature>
<dbReference type="PANTHER" id="PTHR33281">
    <property type="entry name" value="UPF0187 PROTEIN YNEE"/>
    <property type="match status" value="1"/>
</dbReference>
<feature type="compositionally biased region" description="Low complexity" evidence="8">
    <location>
        <begin position="350"/>
        <end position="361"/>
    </location>
</feature>
<evidence type="ECO:0000256" key="8">
    <source>
        <dbReference type="SAM" id="MobiDB-lite"/>
    </source>
</evidence>
<keyword evidence="5" id="KW-1133">Transmembrane helix</keyword>
<comment type="subcellular location">
    <subcellularLocation>
        <location evidence="1">Cell membrane</location>
        <topology evidence="1">Multi-pass membrane protein</topology>
    </subcellularLocation>
</comment>
<feature type="signal peptide" evidence="9">
    <location>
        <begin position="1"/>
        <end position="20"/>
    </location>
</feature>
<evidence type="ECO:0000313" key="11">
    <source>
        <dbReference type="Proteomes" id="UP000041254"/>
    </source>
</evidence>
<dbReference type="PANTHER" id="PTHR33281:SF19">
    <property type="entry name" value="VOLTAGE-DEPENDENT ANION CHANNEL-FORMING PROTEIN YNEE"/>
    <property type="match status" value="1"/>
</dbReference>
<feature type="region of interest" description="Disordered" evidence="8">
    <location>
        <begin position="45"/>
        <end position="75"/>
    </location>
</feature>
<accession>A0A0G4EMX8</accession>
<keyword evidence="9" id="KW-0732">Signal</keyword>
<evidence type="ECO:0000256" key="2">
    <source>
        <dbReference type="ARBA" id="ARBA00022448"/>
    </source>
</evidence>
<evidence type="ECO:0000256" key="3">
    <source>
        <dbReference type="ARBA" id="ARBA00022475"/>
    </source>
</evidence>
<evidence type="ECO:0000256" key="7">
    <source>
        <dbReference type="ARBA" id="ARBA00023136"/>
    </source>
</evidence>
<sequence>MLLLVRLVAALLLSAGAATAFLPASAPSRPTVVFRGRSRLSRLLASSSQSPQTAQPTTEQQSSTVPNSHPTTGVVDERKRWSAWPRILEDGIRAASILDNATAAEGDERNETGAVNATKPLIYRDPIVRPLIEWTSTLDYDEFSWSTDFSWPASLITLPNSRILRRISNHMLFNVAWSMVIATVYWKYPQLPTLTPLPHALLGSVLGLLLAFRIQQSYDRFLQAVELWSTVINNCRGIKRLTTTFVDNSDLRANMLRFTAAYGVALKQHLRQESDLTEFSPLINAKEMRELFNLNQRNKPLAVCSKLTLLTRETLSNPLIVPPPSTRASSASDDTPPSPTAPSYTNELLTPSTASFPTFPPASREMEKDEFGFWSGHNENYGPAVYSQMADYISALERAVGDGERLAKTPVPPVYARHTSRILSIGVMTLPLVLAGSEAPYYIPFSIAMISWAFFGTEELGLLLGEPFRVTRTSQGITKDGVSYYELVPVTSYCQTMAKEITSGMESKLAAMGGSDFFCDKGTNNATGVDGERGGKGDWLVD</sequence>
<dbReference type="GO" id="GO:0005886">
    <property type="term" value="C:plasma membrane"/>
    <property type="evidence" value="ECO:0007669"/>
    <property type="project" value="UniProtKB-SubCell"/>
</dbReference>
<dbReference type="PhylomeDB" id="A0A0G4EMX8"/>
<feature type="region of interest" description="Disordered" evidence="8">
    <location>
        <begin position="318"/>
        <end position="361"/>
    </location>
</feature>
<gene>
    <name evidence="10" type="ORF">Vbra_5148</name>
</gene>
<dbReference type="Pfam" id="PF25539">
    <property type="entry name" value="Bestrophin_2"/>
    <property type="match status" value="2"/>
</dbReference>
<dbReference type="GO" id="GO:0005254">
    <property type="term" value="F:chloride channel activity"/>
    <property type="evidence" value="ECO:0007669"/>
    <property type="project" value="InterPro"/>
</dbReference>
<keyword evidence="7" id="KW-0472">Membrane</keyword>
<dbReference type="VEuPathDB" id="CryptoDB:Vbra_5148"/>
<proteinExistence type="predicted"/>
<name>A0A0G4EMX8_VITBC</name>
<feature type="compositionally biased region" description="Low complexity" evidence="8">
    <location>
        <begin position="45"/>
        <end position="64"/>
    </location>
</feature>
<dbReference type="STRING" id="1169540.A0A0G4EMX8"/>
<dbReference type="InParanoid" id="A0A0G4EMX8"/>
<dbReference type="InterPro" id="IPR044669">
    <property type="entry name" value="YneE/VCCN1/2-like"/>
</dbReference>
<dbReference type="EMBL" id="CDMY01000264">
    <property type="protein sequence ID" value="CEL98169.1"/>
    <property type="molecule type" value="Genomic_DNA"/>
</dbReference>
<evidence type="ECO:0000256" key="9">
    <source>
        <dbReference type="SAM" id="SignalP"/>
    </source>
</evidence>
<protein>
    <submittedName>
        <fullName evidence="10">Uncharacterized protein</fullName>
    </submittedName>
</protein>
<keyword evidence="6" id="KW-0406">Ion transport</keyword>
<dbReference type="Proteomes" id="UP000041254">
    <property type="component" value="Unassembled WGS sequence"/>
</dbReference>
<evidence type="ECO:0000256" key="4">
    <source>
        <dbReference type="ARBA" id="ARBA00022692"/>
    </source>
</evidence>
<evidence type="ECO:0000256" key="6">
    <source>
        <dbReference type="ARBA" id="ARBA00023065"/>
    </source>
</evidence>